<dbReference type="GO" id="GO:0004540">
    <property type="term" value="F:RNA nuclease activity"/>
    <property type="evidence" value="ECO:0007669"/>
    <property type="project" value="InterPro"/>
</dbReference>
<organism evidence="2 3">
    <name type="scientific">Candidatus Nealsonbacteria bacterium CG18_big_fil_WC_8_21_14_2_50_37_10</name>
    <dbReference type="NCBI Taxonomy" id="1974717"/>
    <lineage>
        <taxon>Bacteria</taxon>
        <taxon>Candidatus Nealsoniibacteriota</taxon>
    </lineage>
</organism>
<dbReference type="InterPro" id="IPR021139">
    <property type="entry name" value="NYN"/>
</dbReference>
<gene>
    <name evidence="2" type="ORF">COW72_01685</name>
</gene>
<evidence type="ECO:0000259" key="1">
    <source>
        <dbReference type="Pfam" id="PF01936"/>
    </source>
</evidence>
<evidence type="ECO:0000313" key="3">
    <source>
        <dbReference type="Proteomes" id="UP000230778"/>
    </source>
</evidence>
<sequence>MLTARDYWLLIKKLVKFRAAAPKKPRRQEKVVILIDWENLLQSMGPRIEKELSVSEIFLKLIKRVSQEIGEIVNVFIFAPPHLASVWGETFYNQGFFIISCPKVTDKKGGTKDTVDEILLDFGRRMIQNMNLSHLAIGTGDRDLSRLYQDVILKGWKIVTIAASEKSLSSKLIPLSDTIIILSTLEKGQE</sequence>
<feature type="domain" description="NYN" evidence="1">
    <location>
        <begin position="30"/>
        <end position="181"/>
    </location>
</feature>
<dbReference type="EMBL" id="PCUC01000094">
    <property type="protein sequence ID" value="PIQ06724.1"/>
    <property type="molecule type" value="Genomic_DNA"/>
</dbReference>
<dbReference type="AlphaFoldDB" id="A0A2H0FJ51"/>
<accession>A0A2H0FJ51</accession>
<dbReference type="Proteomes" id="UP000230778">
    <property type="component" value="Unassembled WGS sequence"/>
</dbReference>
<protein>
    <recommendedName>
        <fullName evidence="1">NYN domain-containing protein</fullName>
    </recommendedName>
</protein>
<name>A0A2H0FJ51_9BACT</name>
<comment type="caution">
    <text evidence="2">The sequence shown here is derived from an EMBL/GenBank/DDBJ whole genome shotgun (WGS) entry which is preliminary data.</text>
</comment>
<dbReference type="Gene3D" id="3.40.50.1010">
    <property type="entry name" value="5'-nuclease"/>
    <property type="match status" value="1"/>
</dbReference>
<evidence type="ECO:0000313" key="2">
    <source>
        <dbReference type="EMBL" id="PIQ06724.1"/>
    </source>
</evidence>
<reference evidence="2 3" key="1">
    <citation type="submission" date="2017-09" db="EMBL/GenBank/DDBJ databases">
        <title>Depth-based differentiation of microbial function through sediment-hosted aquifers and enrichment of novel symbionts in the deep terrestrial subsurface.</title>
        <authorList>
            <person name="Probst A.J."/>
            <person name="Ladd B."/>
            <person name="Jarett J.K."/>
            <person name="Geller-Mcgrath D.E."/>
            <person name="Sieber C.M."/>
            <person name="Emerson J.B."/>
            <person name="Anantharaman K."/>
            <person name="Thomas B.C."/>
            <person name="Malmstrom R."/>
            <person name="Stieglmeier M."/>
            <person name="Klingl A."/>
            <person name="Woyke T."/>
            <person name="Ryan C.M."/>
            <person name="Banfield J.F."/>
        </authorList>
    </citation>
    <scope>NUCLEOTIDE SEQUENCE [LARGE SCALE GENOMIC DNA]</scope>
    <source>
        <strain evidence="2">CG18_big_fil_WC_8_21_14_2_50_37_10</strain>
    </source>
</reference>
<proteinExistence type="predicted"/>
<dbReference type="Pfam" id="PF01936">
    <property type="entry name" value="NYN"/>
    <property type="match status" value="1"/>
</dbReference>